<evidence type="ECO:0000259" key="6">
    <source>
        <dbReference type="PROSITE" id="PS50089"/>
    </source>
</evidence>
<dbReference type="InterPro" id="IPR001841">
    <property type="entry name" value="Znf_RING"/>
</dbReference>
<feature type="compositionally biased region" description="Low complexity" evidence="5">
    <location>
        <begin position="439"/>
        <end position="450"/>
    </location>
</feature>
<keyword evidence="2 4" id="KW-0863">Zinc-finger</keyword>
<accession>A0A9N8YRI7</accession>
<dbReference type="SUPFAM" id="SSF57850">
    <property type="entry name" value="RING/U-box"/>
    <property type="match status" value="1"/>
</dbReference>
<proteinExistence type="predicted"/>
<feature type="region of interest" description="Disordered" evidence="5">
    <location>
        <begin position="634"/>
        <end position="675"/>
    </location>
</feature>
<comment type="caution">
    <text evidence="7">The sequence shown here is derived from an EMBL/GenBank/DDBJ whole genome shotgun (WGS) entry which is preliminary data.</text>
</comment>
<dbReference type="PANTHER" id="PTHR45931">
    <property type="entry name" value="SI:CH211-59O9.10"/>
    <property type="match status" value="1"/>
</dbReference>
<feature type="compositionally biased region" description="Acidic residues" evidence="5">
    <location>
        <begin position="216"/>
        <end position="225"/>
    </location>
</feature>
<dbReference type="AlphaFoldDB" id="A0A9N8YRI7"/>
<feature type="compositionally biased region" description="Low complexity" evidence="5">
    <location>
        <begin position="72"/>
        <end position="100"/>
    </location>
</feature>
<reference evidence="7" key="1">
    <citation type="submission" date="2021-06" db="EMBL/GenBank/DDBJ databases">
        <authorList>
            <person name="Kallberg Y."/>
            <person name="Tangrot J."/>
            <person name="Rosling A."/>
        </authorList>
    </citation>
    <scope>NUCLEOTIDE SEQUENCE</scope>
    <source>
        <strain evidence="7">MT106</strain>
    </source>
</reference>
<dbReference type="GO" id="GO:0006511">
    <property type="term" value="P:ubiquitin-dependent protein catabolic process"/>
    <property type="evidence" value="ECO:0007669"/>
    <property type="project" value="TreeGrafter"/>
</dbReference>
<evidence type="ECO:0000256" key="4">
    <source>
        <dbReference type="PROSITE-ProRule" id="PRU00175"/>
    </source>
</evidence>
<dbReference type="PANTHER" id="PTHR45931:SF16">
    <property type="entry name" value="RING_U-BOX SUPERFAMILY PROTEIN"/>
    <property type="match status" value="1"/>
</dbReference>
<feature type="compositionally biased region" description="Low complexity" evidence="5">
    <location>
        <begin position="578"/>
        <end position="592"/>
    </location>
</feature>
<feature type="compositionally biased region" description="Low complexity" evidence="5">
    <location>
        <begin position="335"/>
        <end position="356"/>
    </location>
</feature>
<keyword evidence="3" id="KW-0862">Zinc</keyword>
<feature type="compositionally biased region" description="Low complexity" evidence="5">
    <location>
        <begin position="369"/>
        <end position="394"/>
    </location>
</feature>
<evidence type="ECO:0000256" key="5">
    <source>
        <dbReference type="SAM" id="MobiDB-lite"/>
    </source>
</evidence>
<dbReference type="InterPro" id="IPR051834">
    <property type="entry name" value="RING_finger_E3_ligase"/>
</dbReference>
<dbReference type="Gene3D" id="3.30.40.10">
    <property type="entry name" value="Zinc/RING finger domain, C3HC4 (zinc finger)"/>
    <property type="match status" value="1"/>
</dbReference>
<feature type="region of interest" description="Disordered" evidence="5">
    <location>
        <begin position="64"/>
        <end position="116"/>
    </location>
</feature>
<feature type="domain" description="RING-type" evidence="6">
    <location>
        <begin position="775"/>
        <end position="817"/>
    </location>
</feature>
<dbReference type="GO" id="GO:0005634">
    <property type="term" value="C:nucleus"/>
    <property type="evidence" value="ECO:0007669"/>
    <property type="project" value="TreeGrafter"/>
</dbReference>
<evidence type="ECO:0000256" key="1">
    <source>
        <dbReference type="ARBA" id="ARBA00022723"/>
    </source>
</evidence>
<dbReference type="InterPro" id="IPR013083">
    <property type="entry name" value="Znf_RING/FYVE/PHD"/>
</dbReference>
<feature type="region of interest" description="Disordered" evidence="5">
    <location>
        <begin position="151"/>
        <end position="259"/>
    </location>
</feature>
<evidence type="ECO:0000256" key="3">
    <source>
        <dbReference type="ARBA" id="ARBA00022833"/>
    </source>
</evidence>
<dbReference type="OrthoDB" id="8062037at2759"/>
<gene>
    <name evidence="7" type="ORF">AGERDE_LOCUS1756</name>
</gene>
<keyword evidence="8" id="KW-1185">Reference proteome</keyword>
<dbReference type="Pfam" id="PF13639">
    <property type="entry name" value="zf-RING_2"/>
    <property type="match status" value="1"/>
</dbReference>
<feature type="region of interest" description="Disordered" evidence="5">
    <location>
        <begin position="578"/>
        <end position="604"/>
    </location>
</feature>
<evidence type="ECO:0000313" key="7">
    <source>
        <dbReference type="EMBL" id="CAG8451412.1"/>
    </source>
</evidence>
<feature type="compositionally biased region" description="Low complexity" evidence="5">
    <location>
        <begin position="658"/>
        <end position="670"/>
    </location>
</feature>
<feature type="compositionally biased region" description="Low complexity" evidence="5">
    <location>
        <begin position="291"/>
        <end position="303"/>
    </location>
</feature>
<dbReference type="GO" id="GO:0061630">
    <property type="term" value="F:ubiquitin protein ligase activity"/>
    <property type="evidence" value="ECO:0007669"/>
    <property type="project" value="TreeGrafter"/>
</dbReference>
<feature type="compositionally biased region" description="Polar residues" evidence="5">
    <location>
        <begin position="247"/>
        <end position="259"/>
    </location>
</feature>
<sequence length="825" mass="91562">MSLAEPGEPFEPFVTASSRPALGYYVSASGSEEEEGTEYVSTPRYPPYDRQDNLTRQYMEERQNFPRQLPPIQLSPRSPSTSSISAATISSSPSPTQQITGVPFRLYSSPNSPRDFISLQSSRESAISLPSISDSPFIPDSYTTNQSVSSMLRYPPMNHSSNHLSYPPTQNNPSSVSNFSSSSTTAAGSSSTTSNNSNNTNEQPKQSPLRFGYPDSQEDDDEEELLLSSSTTPYDMSSRKRVRTRSNDWANNGTSNRNSSQIYHQLHHPLQFGSFAPVSRDLHHSNNGNRSSSSIVSSQSSTQIPPPVPPQVGLHPSSLQRPPVRQYIDLTSPESSPTVPSFNSSYSSTSRNTSFVPSFPLGTTPSQLSTGSNPTSTTTNTSNNMSTSSGSASSFPLPPLQRMPPRSSAPFTAFRTRYTSSFTQTSAESGREFSYGGSETQQQQERNQTTGHVPRLRSTPRWTPRSNELSRADRETLMRAMNATVQRRLNRTSSNGNNNHQSSYGINSLQDSALRGFLSDEEHDVPIEVPDSPEREINNNLSDSQWGRPMRRITQEFTRERHSSNFIRSQAIAAAAAAVNETTAEGTTTTSSRSHHSGDRGSFTDAELARRMQAQEYSVMQSQSILDNMNSLARIIGENGPGPRPSVSSRHSSRRESSSTTSSPARSNSATRERSFRFQSRLAELFTHDHRHHEERSNERKDLLDMLPDVIGNGIMSNPDNYLDDDDFDPSYENLIRLCERNGDVKPKCAPEDAINNLPTKLYAGGKGKTYEERCSICLTEYEENEKLMSLPCSHDFHHECVVNWLKKHSSNCPICRQQITKAED</sequence>
<dbReference type="EMBL" id="CAJVPL010000128">
    <property type="protein sequence ID" value="CAG8451412.1"/>
    <property type="molecule type" value="Genomic_DNA"/>
</dbReference>
<protein>
    <submittedName>
        <fullName evidence="7">2464_t:CDS:1</fullName>
    </submittedName>
</protein>
<dbReference type="Proteomes" id="UP000789831">
    <property type="component" value="Unassembled WGS sequence"/>
</dbReference>
<evidence type="ECO:0000313" key="8">
    <source>
        <dbReference type="Proteomes" id="UP000789831"/>
    </source>
</evidence>
<dbReference type="GO" id="GO:0008270">
    <property type="term" value="F:zinc ion binding"/>
    <property type="evidence" value="ECO:0007669"/>
    <property type="project" value="UniProtKB-KW"/>
</dbReference>
<organism evidence="7 8">
    <name type="scientific">Ambispora gerdemannii</name>
    <dbReference type="NCBI Taxonomy" id="144530"/>
    <lineage>
        <taxon>Eukaryota</taxon>
        <taxon>Fungi</taxon>
        <taxon>Fungi incertae sedis</taxon>
        <taxon>Mucoromycota</taxon>
        <taxon>Glomeromycotina</taxon>
        <taxon>Glomeromycetes</taxon>
        <taxon>Archaeosporales</taxon>
        <taxon>Ambisporaceae</taxon>
        <taxon>Ambispora</taxon>
    </lineage>
</organism>
<feature type="region of interest" description="Disordered" evidence="5">
    <location>
        <begin position="27"/>
        <end position="51"/>
    </location>
</feature>
<dbReference type="PROSITE" id="PS50089">
    <property type="entry name" value="ZF_RING_2"/>
    <property type="match status" value="1"/>
</dbReference>
<feature type="region of interest" description="Disordered" evidence="5">
    <location>
        <begin position="277"/>
        <end position="408"/>
    </location>
</feature>
<feature type="compositionally biased region" description="Low complexity" evidence="5">
    <location>
        <begin position="171"/>
        <end position="201"/>
    </location>
</feature>
<feature type="region of interest" description="Disordered" evidence="5">
    <location>
        <begin position="422"/>
        <end position="472"/>
    </location>
</feature>
<feature type="compositionally biased region" description="Polar residues" evidence="5">
    <location>
        <begin position="158"/>
        <end position="169"/>
    </location>
</feature>
<keyword evidence="1" id="KW-0479">Metal-binding</keyword>
<name>A0A9N8YRI7_9GLOM</name>
<evidence type="ECO:0000256" key="2">
    <source>
        <dbReference type="ARBA" id="ARBA00022771"/>
    </source>
</evidence>
<dbReference type="SMART" id="SM00184">
    <property type="entry name" value="RING"/>
    <property type="match status" value="1"/>
</dbReference>